<sequence length="400" mass="44327">MRAAAAPADGAAPGIARIEHPRTDPVAGPTLGEAARCTSAVSNLPALVYTSGGPRREGTRFSATADRSVGGIILPNISVAAVIPLYNGAPFIREALESVIAQTVPADEIIVVDDGSTDDGPAIVAEMAKLHPITMLRKPNGGQSSARNMAIRHTTCTHVALLDQDDAWYEDHLERLRRPFLDGKVRRLALVYGDLDQVDRSGRQMSLGCIERGPSPHPKRSLTDCLRHDMFILPGASLVARQAMIDVGLFDERLSGYEDDDLFLRLFCAGFGSVYLPVSVTRWRVYGGSTSFSHRMAKSRMIYFDKLVEMFPDDLSLDLHWARHVIGPRFMALGRSDFLRNAKIGNTTLMRQNWRDMRKFAQVLRWKARARLWLLGPLIEATCRRPLTGIARTLVRRACR</sequence>
<evidence type="ECO:0000313" key="4">
    <source>
        <dbReference type="Proteomes" id="UP000269692"/>
    </source>
</evidence>
<feature type="domain" description="Glycosyltransferase 2-like" evidence="2">
    <location>
        <begin position="82"/>
        <end position="184"/>
    </location>
</feature>
<reference evidence="3 4" key="1">
    <citation type="submission" date="2018-10" db="EMBL/GenBank/DDBJ databases">
        <title>Xanthobacter tagetidis genome sequencing and assembly.</title>
        <authorList>
            <person name="Maclea K.S."/>
            <person name="Goen A.E."/>
            <person name="Fatima S.A."/>
        </authorList>
    </citation>
    <scope>NUCLEOTIDE SEQUENCE [LARGE SCALE GENOMIC DNA]</scope>
    <source>
        <strain evidence="3 4">ATCC 700314</strain>
    </source>
</reference>
<accession>A0A3L7AIM3</accession>
<organism evidence="3 4">
    <name type="scientific">Xanthobacter tagetidis</name>
    <dbReference type="NCBI Taxonomy" id="60216"/>
    <lineage>
        <taxon>Bacteria</taxon>
        <taxon>Pseudomonadati</taxon>
        <taxon>Pseudomonadota</taxon>
        <taxon>Alphaproteobacteria</taxon>
        <taxon>Hyphomicrobiales</taxon>
        <taxon>Xanthobacteraceae</taxon>
        <taxon>Xanthobacter</taxon>
    </lineage>
</organism>
<dbReference type="EMBL" id="RCTF01000003">
    <property type="protein sequence ID" value="RLP80336.1"/>
    <property type="molecule type" value="Genomic_DNA"/>
</dbReference>
<proteinExistence type="predicted"/>
<keyword evidence="3" id="KW-0808">Transferase</keyword>
<dbReference type="PANTHER" id="PTHR43685">
    <property type="entry name" value="GLYCOSYLTRANSFERASE"/>
    <property type="match status" value="1"/>
</dbReference>
<dbReference type="PANTHER" id="PTHR43685:SF2">
    <property type="entry name" value="GLYCOSYLTRANSFERASE 2-LIKE DOMAIN-CONTAINING PROTEIN"/>
    <property type="match status" value="1"/>
</dbReference>
<evidence type="ECO:0000256" key="1">
    <source>
        <dbReference type="SAM" id="MobiDB-lite"/>
    </source>
</evidence>
<dbReference type="SUPFAM" id="SSF53448">
    <property type="entry name" value="Nucleotide-diphospho-sugar transferases"/>
    <property type="match status" value="1"/>
</dbReference>
<dbReference type="Proteomes" id="UP000269692">
    <property type="component" value="Unassembled WGS sequence"/>
</dbReference>
<feature type="region of interest" description="Disordered" evidence="1">
    <location>
        <begin position="1"/>
        <end position="23"/>
    </location>
</feature>
<gene>
    <name evidence="3" type="ORF">D9R14_04490</name>
</gene>
<name>A0A3L7AIM3_9HYPH</name>
<dbReference type="InterPro" id="IPR050834">
    <property type="entry name" value="Glycosyltransf_2"/>
</dbReference>
<evidence type="ECO:0000259" key="2">
    <source>
        <dbReference type="Pfam" id="PF00535"/>
    </source>
</evidence>
<dbReference type="InterPro" id="IPR001173">
    <property type="entry name" value="Glyco_trans_2-like"/>
</dbReference>
<dbReference type="AlphaFoldDB" id="A0A3L7AIM3"/>
<dbReference type="Gene3D" id="3.90.550.10">
    <property type="entry name" value="Spore Coat Polysaccharide Biosynthesis Protein SpsA, Chain A"/>
    <property type="match status" value="1"/>
</dbReference>
<keyword evidence="4" id="KW-1185">Reference proteome</keyword>
<feature type="compositionally biased region" description="Low complexity" evidence="1">
    <location>
        <begin position="1"/>
        <end position="16"/>
    </location>
</feature>
<dbReference type="InterPro" id="IPR029044">
    <property type="entry name" value="Nucleotide-diphossugar_trans"/>
</dbReference>
<dbReference type="Pfam" id="PF00535">
    <property type="entry name" value="Glycos_transf_2"/>
    <property type="match status" value="1"/>
</dbReference>
<evidence type="ECO:0000313" key="3">
    <source>
        <dbReference type="EMBL" id="RLP80336.1"/>
    </source>
</evidence>
<dbReference type="OrthoDB" id="9802649at2"/>
<protein>
    <submittedName>
        <fullName evidence="3">Glycosyltransferase</fullName>
    </submittedName>
</protein>
<comment type="caution">
    <text evidence="3">The sequence shown here is derived from an EMBL/GenBank/DDBJ whole genome shotgun (WGS) entry which is preliminary data.</text>
</comment>
<dbReference type="GO" id="GO:0016740">
    <property type="term" value="F:transferase activity"/>
    <property type="evidence" value="ECO:0007669"/>
    <property type="project" value="UniProtKB-KW"/>
</dbReference>